<reference evidence="1 3" key="2">
    <citation type="journal article" date="2018" name="Plant J.">
        <title>The Physcomitrella patens chromosome-scale assembly reveals moss genome structure and evolution.</title>
        <authorList>
            <person name="Lang D."/>
            <person name="Ullrich K.K."/>
            <person name="Murat F."/>
            <person name="Fuchs J."/>
            <person name="Jenkins J."/>
            <person name="Haas F.B."/>
            <person name="Piednoel M."/>
            <person name="Gundlach H."/>
            <person name="Van Bel M."/>
            <person name="Meyberg R."/>
            <person name="Vives C."/>
            <person name="Morata J."/>
            <person name="Symeonidi A."/>
            <person name="Hiss M."/>
            <person name="Muchero W."/>
            <person name="Kamisugi Y."/>
            <person name="Saleh O."/>
            <person name="Blanc G."/>
            <person name="Decker E.L."/>
            <person name="van Gessel N."/>
            <person name="Grimwood J."/>
            <person name="Hayes R.D."/>
            <person name="Graham S.W."/>
            <person name="Gunter L.E."/>
            <person name="McDaniel S.F."/>
            <person name="Hoernstein S.N.W."/>
            <person name="Larsson A."/>
            <person name="Li F.W."/>
            <person name="Perroud P.F."/>
            <person name="Phillips J."/>
            <person name="Ranjan P."/>
            <person name="Rokshar D.S."/>
            <person name="Rothfels C.J."/>
            <person name="Schneider L."/>
            <person name="Shu S."/>
            <person name="Stevenson D.W."/>
            <person name="Thummler F."/>
            <person name="Tillich M."/>
            <person name="Villarreal Aguilar J.C."/>
            <person name="Widiez T."/>
            <person name="Wong G.K."/>
            <person name="Wymore A."/>
            <person name="Zhang Y."/>
            <person name="Zimmer A.D."/>
            <person name="Quatrano R.S."/>
            <person name="Mayer K.F.X."/>
            <person name="Goodstein D."/>
            <person name="Casacuberta J.M."/>
            <person name="Vandepoele K."/>
            <person name="Reski R."/>
            <person name="Cuming A.C."/>
            <person name="Tuskan G.A."/>
            <person name="Maumus F."/>
            <person name="Salse J."/>
            <person name="Schmutz J."/>
            <person name="Rensing S.A."/>
        </authorList>
    </citation>
    <scope>NUCLEOTIDE SEQUENCE [LARGE SCALE GENOMIC DNA]</scope>
    <source>
        <strain evidence="2 3">cv. Gransden 2004</strain>
    </source>
</reference>
<dbReference type="EMBL" id="ABEU02000021">
    <property type="protein sequence ID" value="PNR31917.1"/>
    <property type="molecule type" value="Genomic_DNA"/>
</dbReference>
<gene>
    <name evidence="1" type="ORF">PHYPA_026040</name>
</gene>
<dbReference type="InParanoid" id="A0A2K1IRL3"/>
<keyword evidence="3" id="KW-1185">Reference proteome</keyword>
<accession>A0A2K1IRL3</accession>
<protein>
    <submittedName>
        <fullName evidence="1 2">Uncharacterized protein</fullName>
    </submittedName>
</protein>
<dbReference type="Gramene" id="Pp3c21_11240V3.1">
    <property type="protein sequence ID" value="Pp3c21_11240V3.1"/>
    <property type="gene ID" value="Pp3c21_11240"/>
</dbReference>
<dbReference type="EnsemblPlants" id="Pp3c21_11240V3.1">
    <property type="protein sequence ID" value="Pp3c21_11240V3.1"/>
    <property type="gene ID" value="Pp3c21_11240"/>
</dbReference>
<evidence type="ECO:0000313" key="2">
    <source>
        <dbReference type="EnsemblPlants" id="Pp3c21_11240V3.1"/>
    </source>
</evidence>
<proteinExistence type="predicted"/>
<dbReference type="Proteomes" id="UP000006727">
    <property type="component" value="Chromosome 21"/>
</dbReference>
<sequence length="64" mass="7313">MITACERKFSNRAIGSASFQTLPDAHHQRIIKKFTREKTCTESREALSLNKNKNSQVKLTMTCL</sequence>
<name>A0A2K1IRL3_PHYPA</name>
<reference evidence="2" key="3">
    <citation type="submission" date="2020-12" db="UniProtKB">
        <authorList>
            <consortium name="EnsemblPlants"/>
        </authorList>
    </citation>
    <scope>IDENTIFICATION</scope>
</reference>
<evidence type="ECO:0000313" key="3">
    <source>
        <dbReference type="Proteomes" id="UP000006727"/>
    </source>
</evidence>
<organism evidence="1">
    <name type="scientific">Physcomitrium patens</name>
    <name type="common">Spreading-leaved earth moss</name>
    <name type="synonym">Physcomitrella patens</name>
    <dbReference type="NCBI Taxonomy" id="3218"/>
    <lineage>
        <taxon>Eukaryota</taxon>
        <taxon>Viridiplantae</taxon>
        <taxon>Streptophyta</taxon>
        <taxon>Embryophyta</taxon>
        <taxon>Bryophyta</taxon>
        <taxon>Bryophytina</taxon>
        <taxon>Bryopsida</taxon>
        <taxon>Funariidae</taxon>
        <taxon>Funariales</taxon>
        <taxon>Funariaceae</taxon>
        <taxon>Physcomitrium</taxon>
    </lineage>
</organism>
<evidence type="ECO:0000313" key="1">
    <source>
        <dbReference type="EMBL" id="PNR31917.1"/>
    </source>
</evidence>
<reference evidence="1 3" key="1">
    <citation type="journal article" date="2008" name="Science">
        <title>The Physcomitrella genome reveals evolutionary insights into the conquest of land by plants.</title>
        <authorList>
            <person name="Rensing S."/>
            <person name="Lang D."/>
            <person name="Zimmer A."/>
            <person name="Terry A."/>
            <person name="Salamov A."/>
            <person name="Shapiro H."/>
            <person name="Nishiyama T."/>
            <person name="Perroud P.-F."/>
            <person name="Lindquist E."/>
            <person name="Kamisugi Y."/>
            <person name="Tanahashi T."/>
            <person name="Sakakibara K."/>
            <person name="Fujita T."/>
            <person name="Oishi K."/>
            <person name="Shin-I T."/>
            <person name="Kuroki Y."/>
            <person name="Toyoda A."/>
            <person name="Suzuki Y."/>
            <person name="Hashimoto A."/>
            <person name="Yamaguchi K."/>
            <person name="Sugano A."/>
            <person name="Kohara Y."/>
            <person name="Fujiyama A."/>
            <person name="Anterola A."/>
            <person name="Aoki S."/>
            <person name="Ashton N."/>
            <person name="Barbazuk W.B."/>
            <person name="Barker E."/>
            <person name="Bennetzen J."/>
            <person name="Bezanilla M."/>
            <person name="Blankenship R."/>
            <person name="Cho S.H."/>
            <person name="Dutcher S."/>
            <person name="Estelle M."/>
            <person name="Fawcett J.A."/>
            <person name="Gundlach H."/>
            <person name="Hanada K."/>
            <person name="Heyl A."/>
            <person name="Hicks K.A."/>
            <person name="Hugh J."/>
            <person name="Lohr M."/>
            <person name="Mayer K."/>
            <person name="Melkozernov A."/>
            <person name="Murata T."/>
            <person name="Nelson D."/>
            <person name="Pils B."/>
            <person name="Prigge M."/>
            <person name="Reiss B."/>
            <person name="Renner T."/>
            <person name="Rombauts S."/>
            <person name="Rushton P."/>
            <person name="Sanderfoot A."/>
            <person name="Schween G."/>
            <person name="Shiu S.-H."/>
            <person name="Stueber K."/>
            <person name="Theodoulou F.L."/>
            <person name="Tu H."/>
            <person name="Van de Peer Y."/>
            <person name="Verrier P.J."/>
            <person name="Waters E."/>
            <person name="Wood A."/>
            <person name="Yang L."/>
            <person name="Cove D."/>
            <person name="Cuming A."/>
            <person name="Hasebe M."/>
            <person name="Lucas S."/>
            <person name="Mishler D.B."/>
            <person name="Reski R."/>
            <person name="Grigoriev I."/>
            <person name="Quatrano R.S."/>
            <person name="Boore J.L."/>
        </authorList>
    </citation>
    <scope>NUCLEOTIDE SEQUENCE [LARGE SCALE GENOMIC DNA]</scope>
    <source>
        <strain evidence="2 3">cv. Gransden 2004</strain>
    </source>
</reference>
<dbReference type="AlphaFoldDB" id="A0A2K1IRL3"/>